<organism evidence="1 2">
    <name type="scientific">Schleiferilactobacillus perolens DSM 12744</name>
    <dbReference type="NCBI Taxonomy" id="1423792"/>
    <lineage>
        <taxon>Bacteria</taxon>
        <taxon>Bacillati</taxon>
        <taxon>Bacillota</taxon>
        <taxon>Bacilli</taxon>
        <taxon>Lactobacillales</taxon>
        <taxon>Lactobacillaceae</taxon>
        <taxon>Schleiferilactobacillus</taxon>
    </lineage>
</organism>
<reference evidence="1 2" key="1">
    <citation type="journal article" date="2015" name="Genome Announc.">
        <title>Expanding the biotechnology potential of lactobacilli through comparative genomics of 213 strains and associated genera.</title>
        <authorList>
            <person name="Sun Z."/>
            <person name="Harris H.M."/>
            <person name="McCann A."/>
            <person name="Guo C."/>
            <person name="Argimon S."/>
            <person name="Zhang W."/>
            <person name="Yang X."/>
            <person name="Jeffery I.B."/>
            <person name="Cooney J.C."/>
            <person name="Kagawa T.F."/>
            <person name="Liu W."/>
            <person name="Song Y."/>
            <person name="Salvetti E."/>
            <person name="Wrobel A."/>
            <person name="Rasinkangas P."/>
            <person name="Parkhill J."/>
            <person name="Rea M.C."/>
            <person name="O'Sullivan O."/>
            <person name="Ritari J."/>
            <person name="Douillard F.P."/>
            <person name="Paul Ross R."/>
            <person name="Yang R."/>
            <person name="Briner A.E."/>
            <person name="Felis G.E."/>
            <person name="de Vos W.M."/>
            <person name="Barrangou R."/>
            <person name="Klaenhammer T.R."/>
            <person name="Caufield P.W."/>
            <person name="Cui Y."/>
            <person name="Zhang H."/>
            <person name="O'Toole P.W."/>
        </authorList>
    </citation>
    <scope>NUCLEOTIDE SEQUENCE [LARGE SCALE GENOMIC DNA]</scope>
    <source>
        <strain evidence="1 2">DSM 12744</strain>
    </source>
</reference>
<dbReference type="OrthoDB" id="2183780at2"/>
<dbReference type="RefSeq" id="WP_057821905.1">
    <property type="nucleotide sequence ID" value="NZ_AZEC01000014.1"/>
</dbReference>
<dbReference type="Proteomes" id="UP000051330">
    <property type="component" value="Unassembled WGS sequence"/>
</dbReference>
<gene>
    <name evidence="1" type="ORF">FD09_GL000877</name>
</gene>
<evidence type="ECO:0000313" key="1">
    <source>
        <dbReference type="EMBL" id="KRL10734.1"/>
    </source>
</evidence>
<dbReference type="PATRIC" id="fig|1423792.3.peg.891"/>
<evidence type="ECO:0008006" key="3">
    <source>
        <dbReference type="Google" id="ProtNLM"/>
    </source>
</evidence>
<sequence>MFDGFGVLVAYNDAVVLTKVVGHDDWQKPVYGAPVAMDHVRIDRGAVYSGTNNDRQIVANAVIYIRCFANLEIPALDDSWLQGMASFDDKKYTITAVNVLKDASGMSTWGYELEVL</sequence>
<evidence type="ECO:0000313" key="2">
    <source>
        <dbReference type="Proteomes" id="UP000051330"/>
    </source>
</evidence>
<keyword evidence="2" id="KW-1185">Reference proteome</keyword>
<dbReference type="EMBL" id="AZEC01000014">
    <property type="protein sequence ID" value="KRL10734.1"/>
    <property type="molecule type" value="Genomic_DNA"/>
</dbReference>
<comment type="caution">
    <text evidence="1">The sequence shown here is derived from an EMBL/GenBank/DDBJ whole genome shotgun (WGS) entry which is preliminary data.</text>
</comment>
<dbReference type="STRING" id="1423792.FD09_GL000877"/>
<accession>A0A0R1MRL7</accession>
<dbReference type="Pfam" id="PF10665">
    <property type="entry name" value="Minor_capsid_1"/>
    <property type="match status" value="1"/>
</dbReference>
<protein>
    <recommendedName>
        <fullName evidence="3">Capsid protein</fullName>
    </recommendedName>
</protein>
<name>A0A0R1MRL7_9LACO</name>
<proteinExistence type="predicted"/>
<dbReference type="AlphaFoldDB" id="A0A0R1MRL7"/>
<dbReference type="InterPro" id="IPR019612">
    <property type="entry name" value="Minor_capsid_put"/>
</dbReference>